<dbReference type="PANTHER" id="PTHR30093">
    <property type="entry name" value="GENERAL SECRETION PATHWAY PROTEIN G"/>
    <property type="match status" value="1"/>
</dbReference>
<organism evidence="7 8">
    <name type="scientific">Alishewanella tabrizica</name>
    <dbReference type="NCBI Taxonomy" id="671278"/>
    <lineage>
        <taxon>Bacteria</taxon>
        <taxon>Pseudomonadati</taxon>
        <taxon>Pseudomonadota</taxon>
        <taxon>Gammaproteobacteria</taxon>
        <taxon>Alteromonadales</taxon>
        <taxon>Alteromonadaceae</taxon>
        <taxon>Alishewanella</taxon>
    </lineage>
</organism>
<name>A0ABQ2WFK3_9ALTE</name>
<dbReference type="Pfam" id="PF07963">
    <property type="entry name" value="N_methyl"/>
    <property type="match status" value="1"/>
</dbReference>
<dbReference type="InterPro" id="IPR031982">
    <property type="entry name" value="PilE-like"/>
</dbReference>
<reference evidence="8" key="1">
    <citation type="journal article" date="2019" name="Int. J. Syst. Evol. Microbiol.">
        <title>The Global Catalogue of Microorganisms (GCM) 10K type strain sequencing project: providing services to taxonomists for standard genome sequencing and annotation.</title>
        <authorList>
            <consortium name="The Broad Institute Genomics Platform"/>
            <consortium name="The Broad Institute Genome Sequencing Center for Infectious Disease"/>
            <person name="Wu L."/>
            <person name="Ma J."/>
        </authorList>
    </citation>
    <scope>NUCLEOTIDE SEQUENCE [LARGE SCALE GENOMIC DNA]</scope>
    <source>
        <strain evidence="8">KCTC 23723</strain>
    </source>
</reference>
<dbReference type="SUPFAM" id="SSF54523">
    <property type="entry name" value="Pili subunits"/>
    <property type="match status" value="1"/>
</dbReference>
<keyword evidence="3 6" id="KW-0812">Transmembrane</keyword>
<keyword evidence="5 6" id="KW-0472">Membrane</keyword>
<dbReference type="PROSITE" id="PS00409">
    <property type="entry name" value="PROKAR_NTER_METHYL"/>
    <property type="match status" value="1"/>
</dbReference>
<dbReference type="Proteomes" id="UP000634667">
    <property type="component" value="Unassembled WGS sequence"/>
</dbReference>
<dbReference type="RefSeq" id="WP_189480425.1">
    <property type="nucleotide sequence ID" value="NZ_BMYR01000002.1"/>
</dbReference>
<protein>
    <submittedName>
        <fullName evidence="7">Type 4 fimbrial biogenesis protein PilE</fullName>
    </submittedName>
</protein>
<evidence type="ECO:0000256" key="5">
    <source>
        <dbReference type="ARBA" id="ARBA00023136"/>
    </source>
</evidence>
<dbReference type="Gene3D" id="3.30.700.10">
    <property type="entry name" value="Glycoprotein, Type 4 Pilin"/>
    <property type="match status" value="1"/>
</dbReference>
<dbReference type="PANTHER" id="PTHR30093:SF44">
    <property type="entry name" value="TYPE II SECRETION SYSTEM CORE PROTEIN G"/>
    <property type="match status" value="1"/>
</dbReference>
<comment type="caution">
    <text evidence="7">The sequence shown here is derived from an EMBL/GenBank/DDBJ whole genome shotgun (WGS) entry which is preliminary data.</text>
</comment>
<sequence>MRKSKGITLVELMVAVAVIGILASIAYPSYQNYVLRANRAAATACLMELAQLMERNYMQSMSYNSNGSVLPATQCQQELTARYTFAIAAISARTFTLSAAPTSLQSDGCNTLTLNQAGQKGARGVTTAAAVQACW</sequence>
<keyword evidence="8" id="KW-1185">Reference proteome</keyword>
<evidence type="ECO:0000256" key="1">
    <source>
        <dbReference type="ARBA" id="ARBA00004167"/>
    </source>
</evidence>
<feature type="transmembrane region" description="Helical" evidence="6">
    <location>
        <begin position="12"/>
        <end position="30"/>
    </location>
</feature>
<evidence type="ECO:0000313" key="8">
    <source>
        <dbReference type="Proteomes" id="UP000634667"/>
    </source>
</evidence>
<evidence type="ECO:0000313" key="7">
    <source>
        <dbReference type="EMBL" id="GGW52939.1"/>
    </source>
</evidence>
<dbReference type="InterPro" id="IPR012902">
    <property type="entry name" value="N_methyl_site"/>
</dbReference>
<accession>A0ABQ2WFK3</accession>
<evidence type="ECO:0000256" key="4">
    <source>
        <dbReference type="ARBA" id="ARBA00022989"/>
    </source>
</evidence>
<dbReference type="EMBL" id="BMYR01000002">
    <property type="protein sequence ID" value="GGW52939.1"/>
    <property type="molecule type" value="Genomic_DNA"/>
</dbReference>
<evidence type="ECO:0000256" key="2">
    <source>
        <dbReference type="ARBA" id="ARBA00022481"/>
    </source>
</evidence>
<gene>
    <name evidence="7" type="primary">pilE</name>
    <name evidence="7" type="ORF">GCM10008111_06310</name>
</gene>
<dbReference type="InterPro" id="IPR045584">
    <property type="entry name" value="Pilin-like"/>
</dbReference>
<evidence type="ECO:0000256" key="6">
    <source>
        <dbReference type="SAM" id="Phobius"/>
    </source>
</evidence>
<evidence type="ECO:0000256" key="3">
    <source>
        <dbReference type="ARBA" id="ARBA00022692"/>
    </source>
</evidence>
<comment type="subcellular location">
    <subcellularLocation>
        <location evidence="1">Membrane</location>
        <topology evidence="1">Single-pass membrane protein</topology>
    </subcellularLocation>
</comment>
<keyword evidence="2" id="KW-0488">Methylation</keyword>
<dbReference type="Pfam" id="PF16732">
    <property type="entry name" value="ComP_DUS"/>
    <property type="match status" value="1"/>
</dbReference>
<keyword evidence="4 6" id="KW-1133">Transmembrane helix</keyword>
<proteinExistence type="predicted"/>
<dbReference type="NCBIfam" id="TIGR02532">
    <property type="entry name" value="IV_pilin_GFxxxE"/>
    <property type="match status" value="1"/>
</dbReference>